<feature type="domain" description="GerMN" evidence="2">
    <location>
        <begin position="202"/>
        <end position="292"/>
    </location>
</feature>
<dbReference type="Pfam" id="PF10646">
    <property type="entry name" value="Germane"/>
    <property type="match status" value="1"/>
</dbReference>
<keyword evidence="1" id="KW-0732">Signal</keyword>
<keyword evidence="4" id="KW-1185">Reference proteome</keyword>
<dbReference type="SMART" id="SM00909">
    <property type="entry name" value="Germane"/>
    <property type="match status" value="1"/>
</dbReference>
<dbReference type="RefSeq" id="WP_183590854.1">
    <property type="nucleotide sequence ID" value="NZ_JACHWR010000001.1"/>
</dbReference>
<gene>
    <name evidence="3" type="ORF">FHU40_000675</name>
</gene>
<evidence type="ECO:0000256" key="1">
    <source>
        <dbReference type="SAM" id="SignalP"/>
    </source>
</evidence>
<comment type="caution">
    <text evidence="3">The sequence shown here is derived from an EMBL/GenBank/DDBJ whole genome shotgun (WGS) entry which is preliminary data.</text>
</comment>
<evidence type="ECO:0000313" key="3">
    <source>
        <dbReference type="EMBL" id="MBB3040874.1"/>
    </source>
</evidence>
<evidence type="ECO:0000313" key="4">
    <source>
        <dbReference type="Proteomes" id="UP000589626"/>
    </source>
</evidence>
<feature type="signal peptide" evidence="1">
    <location>
        <begin position="1"/>
        <end position="26"/>
    </location>
</feature>
<dbReference type="Pfam" id="PF25976">
    <property type="entry name" value="LpqB_N"/>
    <property type="match status" value="1"/>
</dbReference>
<dbReference type="InterPro" id="IPR006311">
    <property type="entry name" value="TAT_signal"/>
</dbReference>
<dbReference type="InterPro" id="IPR019606">
    <property type="entry name" value="GerMN"/>
</dbReference>
<dbReference type="PROSITE" id="PS51318">
    <property type="entry name" value="TAT"/>
    <property type="match status" value="1"/>
</dbReference>
<feature type="chain" id="PRO_5031049615" description="GerMN domain-containing protein" evidence="1">
    <location>
        <begin position="27"/>
        <end position="584"/>
    </location>
</feature>
<dbReference type="PROSITE" id="PS51257">
    <property type="entry name" value="PROKAR_LIPOPROTEIN"/>
    <property type="match status" value="1"/>
</dbReference>
<protein>
    <recommendedName>
        <fullName evidence="2">GerMN domain-containing protein</fullName>
    </recommendedName>
</protein>
<accession>A0A7W4VT33</accession>
<dbReference type="InterPro" id="IPR018910">
    <property type="entry name" value="LpqB_C"/>
</dbReference>
<dbReference type="InterPro" id="IPR059026">
    <property type="entry name" value="LpqB_N"/>
</dbReference>
<dbReference type="EMBL" id="JACHWR010000001">
    <property type="protein sequence ID" value="MBB3040874.1"/>
    <property type="molecule type" value="Genomic_DNA"/>
</dbReference>
<dbReference type="Pfam" id="PF10647">
    <property type="entry name" value="Gmad1"/>
    <property type="match status" value="1"/>
</dbReference>
<proteinExistence type="predicted"/>
<organism evidence="3 4">
    <name type="scientific">Nocardioides soli</name>
    <dbReference type="NCBI Taxonomy" id="1036020"/>
    <lineage>
        <taxon>Bacteria</taxon>
        <taxon>Bacillati</taxon>
        <taxon>Actinomycetota</taxon>
        <taxon>Actinomycetes</taxon>
        <taxon>Propionibacteriales</taxon>
        <taxon>Nocardioidaceae</taxon>
        <taxon>Nocardioides</taxon>
    </lineage>
</organism>
<name>A0A7W4VT33_9ACTN</name>
<dbReference type="Proteomes" id="UP000589626">
    <property type="component" value="Unassembled WGS sequence"/>
</dbReference>
<reference evidence="3 4" key="1">
    <citation type="submission" date="2020-08" db="EMBL/GenBank/DDBJ databases">
        <title>Sequencing the genomes of 1000 actinobacteria strains.</title>
        <authorList>
            <person name="Klenk H.-P."/>
        </authorList>
    </citation>
    <scope>NUCLEOTIDE SEQUENCE [LARGE SCALE GENOMIC DNA]</scope>
    <source>
        <strain evidence="3 4">DSM 105498</strain>
    </source>
</reference>
<dbReference type="AlphaFoldDB" id="A0A7W4VT33"/>
<evidence type="ECO:0000259" key="2">
    <source>
        <dbReference type="SMART" id="SM00909"/>
    </source>
</evidence>
<sequence length="584" mass="61138">MTRRRTLLVVVAAVAAALVLSGCVGMPESGPVVETQSGGGVAGQPGVYIDPRPPQEGATRAEIVQGFLAAMTATPIQTNTAREFLTQDAAASWTPEDETITYAGNPRIAESGVGVSVTLRDPDHLDAQGAWQGPLPRARRIVQLPMAFEEGEWRIDRAPDALIVPESWFARRYRQVSLYYFDPTASILAPEPVFVPKGKQLASTLTQALLLGPSAGLDRVVRSFIPPGLTVNLSVPISDEGIADIGLKGDGGDLTPQSIELMMAQLAWTLRQEDEIEALRVSINGQSVPLPGGVSAYRVDGGSEYDPAGWQASPLLYGLREGRLASGAGGTLEPVSGPMGADALGVRSVGVSLTATRAAGVTEDGRVVVAAPVSGRDAGQARTVVTGGTDLLEPAWDFSDRMWLVDRTAGGAAVSYVGERGRHELEVPGITGRQVRSFVVSRDGTRLVAVVRRPAGDELVLSRIARDRSGRILWATPARPISGEPDSDLPMRAIAWRTPTSLAILSPFAATNKLVQLYLASVDGAPAADGTSTTVPGPLRSLAGSPAAGDPLFGVGRRSMVNLSAADRPTVPLASGTTGVTYVG</sequence>